<evidence type="ECO:0000313" key="3">
    <source>
        <dbReference type="Proteomes" id="UP000308697"/>
    </source>
</evidence>
<keyword evidence="3" id="KW-1185">Reference proteome</keyword>
<proteinExistence type="predicted"/>
<evidence type="ECO:0000256" key="1">
    <source>
        <dbReference type="SAM" id="Phobius"/>
    </source>
</evidence>
<dbReference type="Proteomes" id="UP000308697">
    <property type="component" value="Unassembled WGS sequence"/>
</dbReference>
<reference evidence="2 3" key="1">
    <citation type="submission" date="2019-04" db="EMBL/GenBank/DDBJ databases">
        <title>Streptomyces piniterrae sp. nov., a heliquinomycin-producing actinomycete isolated from rhizosphere soil of Pinus yunnanensis.</title>
        <authorList>
            <person name="Zhuang X."/>
            <person name="Zhao J."/>
        </authorList>
    </citation>
    <scope>NUCLEOTIDE SEQUENCE [LARGE SCALE GENOMIC DNA]</scope>
    <source>
        <strain evidence="3">jys28</strain>
    </source>
</reference>
<name>A0A4U0NDK8_9ACTN</name>
<accession>A0A4U0NDK8</accession>
<evidence type="ECO:0000313" key="2">
    <source>
        <dbReference type="EMBL" id="TJZ52060.1"/>
    </source>
</evidence>
<dbReference type="OrthoDB" id="9801841at2"/>
<organism evidence="2 3">
    <name type="scientific">Streptomyces piniterrae</name>
    <dbReference type="NCBI Taxonomy" id="2571125"/>
    <lineage>
        <taxon>Bacteria</taxon>
        <taxon>Bacillati</taxon>
        <taxon>Actinomycetota</taxon>
        <taxon>Actinomycetes</taxon>
        <taxon>Kitasatosporales</taxon>
        <taxon>Streptomycetaceae</taxon>
        <taxon>Streptomyces</taxon>
    </lineage>
</organism>
<keyword evidence="1" id="KW-0472">Membrane</keyword>
<comment type="caution">
    <text evidence="2">The sequence shown here is derived from an EMBL/GenBank/DDBJ whole genome shotgun (WGS) entry which is preliminary data.</text>
</comment>
<sequence>MSGAVGAGPRDGGGAGGAGAGYGGGRAGGPGDDAGGEVEALLRERLRLADEQIEMPAGMWARIKEADAGPAPTVVALPRRRPYVVVLAVAAAVAAVMLGVWWLVRPGPAEVKPAGPPSTVPVKVYNSESACRKGRTLECALRLARDPHAEYAARGNSAGRVWHGEVLAARCVVTDGQLVRDEQGVTSTRWYLVSRTDGVEGWLPGVRTRNTREVPVCSADVRSAPLG</sequence>
<feature type="transmembrane region" description="Helical" evidence="1">
    <location>
        <begin position="83"/>
        <end position="104"/>
    </location>
</feature>
<dbReference type="EMBL" id="SUMB01000006">
    <property type="protein sequence ID" value="TJZ52060.1"/>
    <property type="molecule type" value="Genomic_DNA"/>
</dbReference>
<gene>
    <name evidence="2" type="ORF">FCH28_19660</name>
</gene>
<dbReference type="AlphaFoldDB" id="A0A4U0NDK8"/>
<protein>
    <submittedName>
        <fullName evidence="2">Uncharacterized protein</fullName>
    </submittedName>
</protein>
<keyword evidence="1" id="KW-1133">Transmembrane helix</keyword>
<keyword evidence="1" id="KW-0812">Transmembrane</keyword>